<sequence length="233" mass="25888">MLNLKVKEIRMKRTVFFVSFVLLPVLGFSQGEFLPKGQSGLGFSAGMAFADETRGIGGGVGYSFNGVFDIGLSYVGTNGYKNGMPYIGTFSPSITVNALKQEENTLMFLSLSLSYLSSSYSYKKDGLVRTYRLTSSSGYILGGRIFFLPEHQEKYKLMFFAGIFLNILKFKGEYGGAFEERDTRVSFSFGLPFEIALQRSNKLVLMPSYTIADENDSINIEVGIIIPSKRSQK</sequence>
<reference evidence="1" key="1">
    <citation type="journal article" date="2020" name="mSystems">
        <title>Genome- and Community-Level Interaction Insights into Carbon Utilization and Element Cycling Functions of Hydrothermarchaeota in Hydrothermal Sediment.</title>
        <authorList>
            <person name="Zhou Z."/>
            <person name="Liu Y."/>
            <person name="Xu W."/>
            <person name="Pan J."/>
            <person name="Luo Z.H."/>
            <person name="Li M."/>
        </authorList>
    </citation>
    <scope>NUCLEOTIDE SEQUENCE [LARGE SCALE GENOMIC DNA]</scope>
    <source>
        <strain evidence="1">HyVt-577</strain>
    </source>
</reference>
<dbReference type="AlphaFoldDB" id="A0A7V4WVF7"/>
<accession>A0A7V4WVF7</accession>
<proteinExistence type="predicted"/>
<comment type="caution">
    <text evidence="1">The sequence shown here is derived from an EMBL/GenBank/DDBJ whole genome shotgun (WGS) entry which is preliminary data.</text>
</comment>
<dbReference type="Proteomes" id="UP000885779">
    <property type="component" value="Unassembled WGS sequence"/>
</dbReference>
<protein>
    <recommendedName>
        <fullName evidence="2">Outer membrane protein beta-barrel domain-containing protein</fullName>
    </recommendedName>
</protein>
<evidence type="ECO:0000313" key="1">
    <source>
        <dbReference type="EMBL" id="HGY55472.1"/>
    </source>
</evidence>
<dbReference type="EMBL" id="DRQG01000067">
    <property type="protein sequence ID" value="HGY55472.1"/>
    <property type="molecule type" value="Genomic_DNA"/>
</dbReference>
<organism evidence="1">
    <name type="scientific">Caldithrix abyssi</name>
    <dbReference type="NCBI Taxonomy" id="187145"/>
    <lineage>
        <taxon>Bacteria</taxon>
        <taxon>Pseudomonadati</taxon>
        <taxon>Calditrichota</taxon>
        <taxon>Calditrichia</taxon>
        <taxon>Calditrichales</taxon>
        <taxon>Calditrichaceae</taxon>
        <taxon>Caldithrix</taxon>
    </lineage>
</organism>
<evidence type="ECO:0008006" key="2">
    <source>
        <dbReference type="Google" id="ProtNLM"/>
    </source>
</evidence>
<gene>
    <name evidence="1" type="ORF">ENK44_07225</name>
</gene>
<name>A0A7V4WVF7_CALAY</name>